<dbReference type="Proteomes" id="UP000664203">
    <property type="component" value="Unassembled WGS sequence"/>
</dbReference>
<feature type="domain" description="Rhodopsin" evidence="8">
    <location>
        <begin position="43"/>
        <end position="281"/>
    </location>
</feature>
<feature type="transmembrane region" description="Helical" evidence="7">
    <location>
        <begin position="53"/>
        <end position="74"/>
    </location>
</feature>
<keyword evidence="10" id="KW-1185">Reference proteome</keyword>
<evidence type="ECO:0000313" key="10">
    <source>
        <dbReference type="Proteomes" id="UP000664203"/>
    </source>
</evidence>
<evidence type="ECO:0000256" key="5">
    <source>
        <dbReference type="ARBA" id="ARBA00038359"/>
    </source>
</evidence>
<dbReference type="GO" id="GO:0016020">
    <property type="term" value="C:membrane"/>
    <property type="evidence" value="ECO:0007669"/>
    <property type="project" value="UniProtKB-SubCell"/>
</dbReference>
<gene>
    <name evidence="9" type="ORF">ALECFALPRED_011062</name>
</gene>
<protein>
    <recommendedName>
        <fullName evidence="8">Rhodopsin domain-containing protein</fullName>
    </recommendedName>
</protein>
<evidence type="ECO:0000256" key="6">
    <source>
        <dbReference type="SAM" id="MobiDB-lite"/>
    </source>
</evidence>
<keyword evidence="3 7" id="KW-1133">Transmembrane helix</keyword>
<reference evidence="9" key="1">
    <citation type="submission" date="2021-03" db="EMBL/GenBank/DDBJ databases">
        <authorList>
            <person name="Tagirdzhanova G."/>
        </authorList>
    </citation>
    <scope>NUCLEOTIDE SEQUENCE</scope>
</reference>
<proteinExistence type="inferred from homology"/>
<dbReference type="PANTHER" id="PTHR33048:SF47">
    <property type="entry name" value="INTEGRAL MEMBRANE PROTEIN-RELATED"/>
    <property type="match status" value="1"/>
</dbReference>
<dbReference type="OrthoDB" id="444631at2759"/>
<dbReference type="Pfam" id="PF20684">
    <property type="entry name" value="Fung_rhodopsin"/>
    <property type="match status" value="1"/>
</dbReference>
<evidence type="ECO:0000256" key="2">
    <source>
        <dbReference type="ARBA" id="ARBA00022692"/>
    </source>
</evidence>
<accession>A0A8H3FAD3</accession>
<feature type="region of interest" description="Disordered" evidence="6">
    <location>
        <begin position="294"/>
        <end position="317"/>
    </location>
</feature>
<feature type="transmembrane region" description="Helical" evidence="7">
    <location>
        <begin position="265"/>
        <end position="283"/>
    </location>
</feature>
<comment type="caution">
    <text evidence="9">The sequence shown here is derived from an EMBL/GenBank/DDBJ whole genome shotgun (WGS) entry which is preliminary data.</text>
</comment>
<feature type="transmembrane region" description="Helical" evidence="7">
    <location>
        <begin position="109"/>
        <end position="129"/>
    </location>
</feature>
<dbReference type="EMBL" id="CAJPDR010000097">
    <property type="protein sequence ID" value="CAF9917151.1"/>
    <property type="molecule type" value="Genomic_DNA"/>
</dbReference>
<evidence type="ECO:0000259" key="8">
    <source>
        <dbReference type="Pfam" id="PF20684"/>
    </source>
</evidence>
<evidence type="ECO:0000256" key="3">
    <source>
        <dbReference type="ARBA" id="ARBA00022989"/>
    </source>
</evidence>
<name>A0A8H3FAD3_9LECA</name>
<feature type="transmembrane region" description="Helical" evidence="7">
    <location>
        <begin position="20"/>
        <end position="41"/>
    </location>
</feature>
<keyword evidence="4 7" id="KW-0472">Membrane</keyword>
<keyword evidence="2 7" id="KW-0812">Transmembrane</keyword>
<sequence length="379" mass="41737">MSSGAGAKLGAPPKIGRKTFQTTTGVLFGIALIVATGRTVIRARTYKSNGFTIDDGFFLLAVITYLAGTVMTYVDVPHFYLEANVEAGLASPPANFIPLLILGEKLEDAVTSLLGVAIVSVKFSFLFFFRALLRQQKKLIVWWWCIFAILIPTAFLMIFAIFIVCAYWNQEIFVKCVTPAAYLRQNGVLQAITILDIFTDAFLISIPVLLLWNVRISIRRKVALCGILCLSVCTMIISIIKVAGGKTSAGGVDSSWVLFWYDTEAAVAIIVVSFTAFRALFVAHQAMKYRTPAESDSTSWNRRSKKAKGSRSKELPEIPSPVLSGVRTHIRGSQYGGGSFDRGGDDMELPLQGPGIIVTQEVHSEKVKKYLARYQKKKN</sequence>
<dbReference type="InterPro" id="IPR049326">
    <property type="entry name" value="Rhodopsin_dom_fungi"/>
</dbReference>
<feature type="transmembrane region" description="Helical" evidence="7">
    <location>
        <begin position="189"/>
        <end position="212"/>
    </location>
</feature>
<evidence type="ECO:0000313" key="9">
    <source>
        <dbReference type="EMBL" id="CAF9917151.1"/>
    </source>
</evidence>
<dbReference type="InterPro" id="IPR052337">
    <property type="entry name" value="SAT4-like"/>
</dbReference>
<organism evidence="9 10">
    <name type="scientific">Alectoria fallacina</name>
    <dbReference type="NCBI Taxonomy" id="1903189"/>
    <lineage>
        <taxon>Eukaryota</taxon>
        <taxon>Fungi</taxon>
        <taxon>Dikarya</taxon>
        <taxon>Ascomycota</taxon>
        <taxon>Pezizomycotina</taxon>
        <taxon>Lecanoromycetes</taxon>
        <taxon>OSLEUM clade</taxon>
        <taxon>Lecanoromycetidae</taxon>
        <taxon>Lecanorales</taxon>
        <taxon>Lecanorineae</taxon>
        <taxon>Parmeliaceae</taxon>
        <taxon>Alectoria</taxon>
    </lineage>
</organism>
<feature type="transmembrane region" description="Helical" evidence="7">
    <location>
        <begin position="224"/>
        <end position="245"/>
    </location>
</feature>
<dbReference type="AlphaFoldDB" id="A0A8H3FAD3"/>
<feature type="transmembrane region" description="Helical" evidence="7">
    <location>
        <begin position="141"/>
        <end position="169"/>
    </location>
</feature>
<comment type="similarity">
    <text evidence="5">Belongs to the SAT4 family.</text>
</comment>
<dbReference type="PANTHER" id="PTHR33048">
    <property type="entry name" value="PTH11-LIKE INTEGRAL MEMBRANE PROTEIN (AFU_ORTHOLOGUE AFUA_5G11245)"/>
    <property type="match status" value="1"/>
</dbReference>
<evidence type="ECO:0000256" key="4">
    <source>
        <dbReference type="ARBA" id="ARBA00023136"/>
    </source>
</evidence>
<evidence type="ECO:0000256" key="7">
    <source>
        <dbReference type="SAM" id="Phobius"/>
    </source>
</evidence>
<comment type="subcellular location">
    <subcellularLocation>
        <location evidence="1">Membrane</location>
        <topology evidence="1">Multi-pass membrane protein</topology>
    </subcellularLocation>
</comment>
<evidence type="ECO:0000256" key="1">
    <source>
        <dbReference type="ARBA" id="ARBA00004141"/>
    </source>
</evidence>